<comment type="caution">
    <text evidence="4">The sequence shown here is derived from an EMBL/GenBank/DDBJ whole genome shotgun (WGS) entry which is preliminary data.</text>
</comment>
<evidence type="ECO:0000313" key="4">
    <source>
        <dbReference type="EMBL" id="GMS89746.1"/>
    </source>
</evidence>
<dbReference type="PANTHER" id="PTHR24284:SF1">
    <property type="entry name" value="CYTOCHROME P450 FAMILY"/>
    <property type="match status" value="1"/>
</dbReference>
<keyword evidence="3" id="KW-1133">Transmembrane helix</keyword>
<keyword evidence="2" id="KW-0560">Oxidoreductase</keyword>
<evidence type="ECO:0000313" key="5">
    <source>
        <dbReference type="Proteomes" id="UP001432027"/>
    </source>
</evidence>
<dbReference type="Proteomes" id="UP001432027">
    <property type="component" value="Unassembled WGS sequence"/>
</dbReference>
<protein>
    <recommendedName>
        <fullName evidence="6">Cytochrome P450</fullName>
    </recommendedName>
</protein>
<keyword evidence="3" id="KW-0812">Transmembrane</keyword>
<reference evidence="4" key="1">
    <citation type="submission" date="2023-10" db="EMBL/GenBank/DDBJ databases">
        <title>Genome assembly of Pristionchus species.</title>
        <authorList>
            <person name="Yoshida K."/>
            <person name="Sommer R.J."/>
        </authorList>
    </citation>
    <scope>NUCLEOTIDE SEQUENCE</scope>
    <source>
        <strain evidence="4">RS0144</strain>
    </source>
</reference>
<comment type="similarity">
    <text evidence="1">Belongs to the cytochrome P450 family.</text>
</comment>
<keyword evidence="2" id="KW-0503">Monooxygenase</keyword>
<accession>A0AAV5T2N3</accession>
<gene>
    <name evidence="4" type="ORF">PENTCL1PPCAC_11921</name>
</gene>
<keyword evidence="3" id="KW-0472">Membrane</keyword>
<dbReference type="EMBL" id="BTSX01000003">
    <property type="protein sequence ID" value="GMS89746.1"/>
    <property type="molecule type" value="Genomic_DNA"/>
</dbReference>
<dbReference type="GO" id="GO:0005506">
    <property type="term" value="F:iron ion binding"/>
    <property type="evidence" value="ECO:0007669"/>
    <property type="project" value="InterPro"/>
</dbReference>
<dbReference type="InterPro" id="IPR001128">
    <property type="entry name" value="Cyt_P450"/>
</dbReference>
<dbReference type="InterPro" id="IPR002401">
    <property type="entry name" value="Cyt_P450_E_grp-I"/>
</dbReference>
<evidence type="ECO:0000256" key="1">
    <source>
        <dbReference type="ARBA" id="ARBA00010617"/>
    </source>
</evidence>
<feature type="transmembrane region" description="Helical" evidence="3">
    <location>
        <begin position="6"/>
        <end position="24"/>
    </location>
</feature>
<dbReference type="InterPro" id="IPR036396">
    <property type="entry name" value="Cyt_P450_sf"/>
</dbReference>
<evidence type="ECO:0000256" key="2">
    <source>
        <dbReference type="ARBA" id="ARBA00023033"/>
    </source>
</evidence>
<dbReference type="Gene3D" id="1.10.630.10">
    <property type="entry name" value="Cytochrome P450"/>
    <property type="match status" value="1"/>
</dbReference>
<name>A0AAV5T2N3_9BILA</name>
<dbReference type="PRINTS" id="PR00463">
    <property type="entry name" value="EP450I"/>
</dbReference>
<dbReference type="GO" id="GO:0016705">
    <property type="term" value="F:oxidoreductase activity, acting on paired donors, with incorporation or reduction of molecular oxygen"/>
    <property type="evidence" value="ECO:0007669"/>
    <property type="project" value="InterPro"/>
</dbReference>
<dbReference type="PANTHER" id="PTHR24284">
    <property type="entry name" value="CYTOCHROME P450 FAMILY"/>
    <property type="match status" value="1"/>
</dbReference>
<evidence type="ECO:0000256" key="3">
    <source>
        <dbReference type="SAM" id="Phobius"/>
    </source>
</evidence>
<proteinExistence type="inferred from homology"/>
<feature type="non-terminal residue" evidence="4">
    <location>
        <position position="1"/>
    </location>
</feature>
<dbReference type="GO" id="GO:0020037">
    <property type="term" value="F:heme binding"/>
    <property type="evidence" value="ECO:0007669"/>
    <property type="project" value="InterPro"/>
</dbReference>
<keyword evidence="5" id="KW-1185">Reference proteome</keyword>
<organism evidence="4 5">
    <name type="scientific">Pristionchus entomophagus</name>
    <dbReference type="NCBI Taxonomy" id="358040"/>
    <lineage>
        <taxon>Eukaryota</taxon>
        <taxon>Metazoa</taxon>
        <taxon>Ecdysozoa</taxon>
        <taxon>Nematoda</taxon>
        <taxon>Chromadorea</taxon>
        <taxon>Rhabditida</taxon>
        <taxon>Rhabditina</taxon>
        <taxon>Diplogasteromorpha</taxon>
        <taxon>Diplogasteroidea</taxon>
        <taxon>Neodiplogasteridae</taxon>
        <taxon>Pristionchus</taxon>
    </lineage>
</organism>
<dbReference type="AlphaFoldDB" id="A0AAV5T2N3"/>
<sequence length="287" mass="33486">TMGLLLAAVAAAVIYLVYYILHFYRWVAKYPRGPTPLPFVGNLLSYDSKTLHLHFDSLSREFRPVFTLFIPVPMVVITGQEAIKEAFVVKGEDFSHRPHQHFDDQLAFCENGGVIRSNGDSWRENRRQAISILRDFGMGKGLMEEKVKLSILEYLRYLDQIKDKESVDGLFKFQLMVANIINETLFGYRYDYDKCQPLIDYVESFNKFISDLSQSFIRFFAVKFPWIRFVPIVRYHAVTKHRETKKRLMKYISENVSASMDKYKPDEEPDGFLHAYAQKIGSNPYLT</sequence>
<dbReference type="GO" id="GO:0004497">
    <property type="term" value="F:monooxygenase activity"/>
    <property type="evidence" value="ECO:0007669"/>
    <property type="project" value="UniProtKB-KW"/>
</dbReference>
<dbReference type="SUPFAM" id="SSF48264">
    <property type="entry name" value="Cytochrome P450"/>
    <property type="match status" value="1"/>
</dbReference>
<evidence type="ECO:0008006" key="6">
    <source>
        <dbReference type="Google" id="ProtNLM"/>
    </source>
</evidence>
<dbReference type="Pfam" id="PF00067">
    <property type="entry name" value="p450"/>
    <property type="match status" value="1"/>
</dbReference>